<accession>A0A1H9F4B0</accession>
<feature type="transmembrane region" description="Helical" evidence="8">
    <location>
        <begin position="160"/>
        <end position="180"/>
    </location>
</feature>
<feature type="transmembrane region" description="Helical" evidence="8">
    <location>
        <begin position="117"/>
        <end position="139"/>
    </location>
</feature>
<reference evidence="10 11" key="1">
    <citation type="submission" date="2016-10" db="EMBL/GenBank/DDBJ databases">
        <authorList>
            <person name="de Groot N.N."/>
        </authorList>
    </citation>
    <scope>NUCLEOTIDE SEQUENCE [LARGE SCALE GENOMIC DNA]</scope>
    <source>
        <strain evidence="10 11">CGMCC 4.3519</strain>
    </source>
</reference>
<dbReference type="Pfam" id="PF00361">
    <property type="entry name" value="Proton_antipo_M"/>
    <property type="match status" value="1"/>
</dbReference>
<evidence type="ECO:0000256" key="1">
    <source>
        <dbReference type="ARBA" id="ARBA00004651"/>
    </source>
</evidence>
<proteinExistence type="inferred from homology"/>
<evidence type="ECO:0000256" key="5">
    <source>
        <dbReference type="ARBA" id="ARBA00022989"/>
    </source>
</evidence>
<keyword evidence="11" id="KW-1185">Reference proteome</keyword>
<feature type="transmembrane region" description="Helical" evidence="8">
    <location>
        <begin position="237"/>
        <end position="259"/>
    </location>
</feature>
<dbReference type="GO" id="GO:0005886">
    <property type="term" value="C:plasma membrane"/>
    <property type="evidence" value="ECO:0007669"/>
    <property type="project" value="UniProtKB-SubCell"/>
</dbReference>
<evidence type="ECO:0000313" key="11">
    <source>
        <dbReference type="Proteomes" id="UP000199055"/>
    </source>
</evidence>
<sequence length="393" mass="39858">MSALVLALPVAVPLLAAGVLAAYPGDRRMHRLITSAVSTGILALSAVLLAGSLDGTVRSLSMGGWPPGFAIVFAADALSALMLCVSAALVLAGLAYAAGTGDDASPRFAPLAMILSAGVYGAFLTADLFNLFVFVEVMLVPSYALLTMSGGRARTAAGRIYLTFSLLASTLLLAGVGLVYGVTGTVNLGELAGAARQGTAVALAGGVVLVALAAKAAVVPLHGWLPCTYPEAPPAVTVLFSGLLTKVGVYGIIRVYAVVHEGTGLRWTIMAAALLTMVVGVLGAVGERGMRSILTFHMVSQIGYILLGLALFTSAGLAAAVFFLVQYVLVKAALLMCAGAVETAYGTGRIDSLARREPLIASAFLVSALSLAGLPPRPRPTTWPSGSPSGSAS</sequence>
<dbReference type="STRING" id="403935.SAMN05216481_10654"/>
<evidence type="ECO:0000256" key="6">
    <source>
        <dbReference type="ARBA" id="ARBA00023136"/>
    </source>
</evidence>
<gene>
    <name evidence="10" type="ORF">SAMN05216481_10654</name>
</gene>
<feature type="transmembrane region" description="Helical" evidence="8">
    <location>
        <begin position="69"/>
        <end position="97"/>
    </location>
</feature>
<name>A0A1H9F4B0_9ACTN</name>
<feature type="transmembrane region" description="Helical" evidence="8">
    <location>
        <begin position="265"/>
        <end position="286"/>
    </location>
</feature>
<evidence type="ECO:0000259" key="9">
    <source>
        <dbReference type="Pfam" id="PF00361"/>
    </source>
</evidence>
<dbReference type="GO" id="GO:0008137">
    <property type="term" value="F:NADH dehydrogenase (ubiquinone) activity"/>
    <property type="evidence" value="ECO:0007669"/>
    <property type="project" value="InterPro"/>
</dbReference>
<keyword evidence="5 8" id="KW-1133">Transmembrane helix</keyword>
<protein>
    <submittedName>
        <fullName evidence="10">Multicomponent Na+:H+ antiporter subunit D</fullName>
    </submittedName>
</protein>
<keyword evidence="6 8" id="KW-0472">Membrane</keyword>
<organism evidence="10 11">
    <name type="scientific">Streptomyces radiopugnans</name>
    <dbReference type="NCBI Taxonomy" id="403935"/>
    <lineage>
        <taxon>Bacteria</taxon>
        <taxon>Bacillati</taxon>
        <taxon>Actinomycetota</taxon>
        <taxon>Actinomycetes</taxon>
        <taxon>Kitasatosporales</taxon>
        <taxon>Streptomycetaceae</taxon>
        <taxon>Streptomyces</taxon>
    </lineage>
</organism>
<dbReference type="RefSeq" id="WP_218158290.1">
    <property type="nucleotide sequence ID" value="NZ_FOET01000006.1"/>
</dbReference>
<dbReference type="EMBL" id="FOET01000006">
    <property type="protein sequence ID" value="SEQ32741.1"/>
    <property type="molecule type" value="Genomic_DNA"/>
</dbReference>
<comment type="similarity">
    <text evidence="2">Belongs to the CPA3 antiporters (TC 2.A.63) subunit D family.</text>
</comment>
<feature type="domain" description="NADH:quinone oxidoreductase/Mrp antiporter transmembrane" evidence="9">
    <location>
        <begin position="127"/>
        <end position="376"/>
    </location>
</feature>
<dbReference type="AlphaFoldDB" id="A0A1H9F4B0"/>
<evidence type="ECO:0000256" key="8">
    <source>
        <dbReference type="SAM" id="Phobius"/>
    </source>
</evidence>
<feature type="transmembrane region" description="Helical" evidence="8">
    <location>
        <begin position="298"/>
        <end position="322"/>
    </location>
</feature>
<dbReference type="InterPro" id="IPR050586">
    <property type="entry name" value="CPA3_Na-H_Antiporter_D"/>
</dbReference>
<feature type="transmembrane region" description="Helical" evidence="8">
    <location>
        <begin position="200"/>
        <end position="225"/>
    </location>
</feature>
<evidence type="ECO:0000313" key="10">
    <source>
        <dbReference type="EMBL" id="SEQ32741.1"/>
    </source>
</evidence>
<keyword evidence="3" id="KW-1003">Cell membrane</keyword>
<evidence type="ECO:0000256" key="4">
    <source>
        <dbReference type="ARBA" id="ARBA00022692"/>
    </source>
</evidence>
<keyword evidence="4 7" id="KW-0812">Transmembrane</keyword>
<dbReference type="InterPro" id="IPR001750">
    <property type="entry name" value="ND/Mrp_TM"/>
</dbReference>
<dbReference type="GO" id="GO:0042773">
    <property type="term" value="P:ATP synthesis coupled electron transport"/>
    <property type="evidence" value="ECO:0007669"/>
    <property type="project" value="InterPro"/>
</dbReference>
<dbReference type="InterPro" id="IPR003918">
    <property type="entry name" value="NADH_UbQ_OxRdtase"/>
</dbReference>
<feature type="transmembrane region" description="Helical" evidence="8">
    <location>
        <begin position="37"/>
        <end position="57"/>
    </location>
</feature>
<evidence type="ECO:0000256" key="7">
    <source>
        <dbReference type="RuleBase" id="RU000320"/>
    </source>
</evidence>
<evidence type="ECO:0000256" key="2">
    <source>
        <dbReference type="ARBA" id="ARBA00005346"/>
    </source>
</evidence>
<dbReference type="PANTHER" id="PTHR42703">
    <property type="entry name" value="NADH DEHYDROGENASE"/>
    <property type="match status" value="1"/>
</dbReference>
<evidence type="ECO:0000256" key="3">
    <source>
        <dbReference type="ARBA" id="ARBA00022475"/>
    </source>
</evidence>
<dbReference type="Proteomes" id="UP000199055">
    <property type="component" value="Unassembled WGS sequence"/>
</dbReference>
<comment type="subcellular location">
    <subcellularLocation>
        <location evidence="1">Cell membrane</location>
        <topology evidence="1">Multi-pass membrane protein</topology>
    </subcellularLocation>
    <subcellularLocation>
        <location evidence="7">Membrane</location>
        <topology evidence="7">Multi-pass membrane protein</topology>
    </subcellularLocation>
</comment>
<dbReference type="PRINTS" id="PR01437">
    <property type="entry name" value="NUOXDRDTASE4"/>
</dbReference>
<dbReference type="PANTHER" id="PTHR42703:SF1">
    <property type="entry name" value="NA(+)_H(+) ANTIPORTER SUBUNIT D1"/>
    <property type="match status" value="1"/>
</dbReference>